<feature type="transmembrane region" description="Helical" evidence="1">
    <location>
        <begin position="138"/>
        <end position="161"/>
    </location>
</feature>
<dbReference type="AlphaFoldDB" id="A0A066XA18"/>
<dbReference type="EMBL" id="JMSE01001129">
    <property type="protein sequence ID" value="KDN64514.1"/>
    <property type="molecule type" value="Genomic_DNA"/>
</dbReference>
<evidence type="ECO:0000313" key="2">
    <source>
        <dbReference type="EMBL" id="KDN64514.1"/>
    </source>
</evidence>
<dbReference type="HOGENOM" id="CLU_084815_0_0_1"/>
<dbReference type="OMA" id="FANIVGM"/>
<sequence>MIPVDFAPIFAGLVAYRLLNWCLHKAVKRCNPHFYAKLELDRHRKLRPYFVFPLGFLLTLFTTPICLAAYGETPFATDTFGTDRSFATNGKICLGSRAVLWLSEIPLLSYSSEYLAHHLLSLGSLALVLVGKSPRRPIYLIYAGLVAELFSDAVALLRFHGRNATNSPAFRRFMFANVLSMVSLRIIPAIACAATMPETRAFYAGGIAFYCLYLARLTFLQLGTLGYHHIRAGTARTLNTATQSDKDVGKSKPTTRLLLLTTSLVRRPMTLVVCIAVVITYSALKEVEYFQVFASKI</sequence>
<proteinExistence type="predicted"/>
<name>A0A066XA18_COLSU</name>
<evidence type="ECO:0008006" key="4">
    <source>
        <dbReference type="Google" id="ProtNLM"/>
    </source>
</evidence>
<keyword evidence="1" id="KW-0472">Membrane</keyword>
<feature type="transmembrane region" description="Helical" evidence="1">
    <location>
        <begin position="114"/>
        <end position="131"/>
    </location>
</feature>
<evidence type="ECO:0000256" key="1">
    <source>
        <dbReference type="SAM" id="Phobius"/>
    </source>
</evidence>
<organism evidence="2 3">
    <name type="scientific">Colletotrichum sublineola</name>
    <name type="common">Sorghum anthracnose fungus</name>
    <dbReference type="NCBI Taxonomy" id="1173701"/>
    <lineage>
        <taxon>Eukaryota</taxon>
        <taxon>Fungi</taxon>
        <taxon>Dikarya</taxon>
        <taxon>Ascomycota</taxon>
        <taxon>Pezizomycotina</taxon>
        <taxon>Sordariomycetes</taxon>
        <taxon>Hypocreomycetidae</taxon>
        <taxon>Glomerellales</taxon>
        <taxon>Glomerellaceae</taxon>
        <taxon>Colletotrichum</taxon>
        <taxon>Colletotrichum graminicola species complex</taxon>
    </lineage>
</organism>
<evidence type="ECO:0000313" key="3">
    <source>
        <dbReference type="Proteomes" id="UP000027238"/>
    </source>
</evidence>
<feature type="transmembrane region" description="Helical" evidence="1">
    <location>
        <begin position="48"/>
        <end position="70"/>
    </location>
</feature>
<accession>A0A066XA18</accession>
<dbReference type="STRING" id="1173701.A0A066XA18"/>
<dbReference type="eggNOG" id="ENOG502SPB5">
    <property type="taxonomic scope" value="Eukaryota"/>
</dbReference>
<feature type="transmembrane region" description="Helical" evidence="1">
    <location>
        <begin position="264"/>
        <end position="284"/>
    </location>
</feature>
<reference evidence="3" key="1">
    <citation type="journal article" date="2014" name="Genome Announc.">
        <title>Draft genome sequence of Colletotrichum sublineola, a destructive pathogen of cultivated sorghum.</title>
        <authorList>
            <person name="Baroncelli R."/>
            <person name="Sanz-Martin J.M."/>
            <person name="Rech G.E."/>
            <person name="Sukno S.A."/>
            <person name="Thon M.R."/>
        </authorList>
    </citation>
    <scope>NUCLEOTIDE SEQUENCE [LARGE SCALE GENOMIC DNA]</scope>
    <source>
        <strain evidence="3">TX430BB</strain>
    </source>
</reference>
<keyword evidence="3" id="KW-1185">Reference proteome</keyword>
<comment type="caution">
    <text evidence="2">The sequence shown here is derived from an EMBL/GenBank/DDBJ whole genome shotgun (WGS) entry which is preliminary data.</text>
</comment>
<keyword evidence="1" id="KW-0812">Transmembrane</keyword>
<feature type="transmembrane region" description="Helical" evidence="1">
    <location>
        <begin position="201"/>
        <end position="219"/>
    </location>
</feature>
<protein>
    <recommendedName>
        <fullName evidence="4">TLC domain-containing protein</fullName>
    </recommendedName>
</protein>
<dbReference type="Proteomes" id="UP000027238">
    <property type="component" value="Unassembled WGS sequence"/>
</dbReference>
<feature type="transmembrane region" description="Helical" evidence="1">
    <location>
        <begin position="6"/>
        <end position="27"/>
    </location>
</feature>
<dbReference type="OrthoDB" id="3011762at2759"/>
<keyword evidence="1" id="KW-1133">Transmembrane helix</keyword>
<feature type="transmembrane region" description="Helical" evidence="1">
    <location>
        <begin position="173"/>
        <end position="194"/>
    </location>
</feature>
<gene>
    <name evidence="2" type="ORF">CSUB01_00471</name>
</gene>